<name>L1JAR5_GUITC</name>
<feature type="region of interest" description="Disordered" evidence="2">
    <location>
        <begin position="498"/>
        <end position="544"/>
    </location>
</feature>
<feature type="region of interest" description="Disordered" evidence="2">
    <location>
        <begin position="409"/>
        <end position="453"/>
    </location>
</feature>
<proteinExistence type="predicted"/>
<gene>
    <name evidence="3" type="ORF">GUITHDRAFT_138840</name>
</gene>
<feature type="coiled-coil region" evidence="1">
    <location>
        <begin position="131"/>
        <end position="158"/>
    </location>
</feature>
<protein>
    <submittedName>
        <fullName evidence="3 4">Uncharacterized protein</fullName>
    </submittedName>
</protein>
<keyword evidence="5" id="KW-1185">Reference proteome</keyword>
<dbReference type="EMBL" id="JH992998">
    <property type="protein sequence ID" value="EKX45621.1"/>
    <property type="molecule type" value="Genomic_DNA"/>
</dbReference>
<dbReference type="RefSeq" id="XP_005832601.1">
    <property type="nucleotide sequence ID" value="XM_005832544.1"/>
</dbReference>
<evidence type="ECO:0000256" key="1">
    <source>
        <dbReference type="SAM" id="Coils"/>
    </source>
</evidence>
<dbReference type="HOGENOM" id="CLU_443765_0_0_1"/>
<evidence type="ECO:0000256" key="2">
    <source>
        <dbReference type="SAM" id="MobiDB-lite"/>
    </source>
</evidence>
<dbReference type="AlphaFoldDB" id="L1JAR5"/>
<dbReference type="Proteomes" id="UP000011087">
    <property type="component" value="Unassembled WGS sequence"/>
</dbReference>
<evidence type="ECO:0000313" key="4">
    <source>
        <dbReference type="EnsemblProtists" id="EKX45621"/>
    </source>
</evidence>
<evidence type="ECO:0000313" key="3">
    <source>
        <dbReference type="EMBL" id="EKX45621.1"/>
    </source>
</evidence>
<reference evidence="5" key="2">
    <citation type="submission" date="2012-11" db="EMBL/GenBank/DDBJ databases">
        <authorList>
            <person name="Kuo A."/>
            <person name="Curtis B.A."/>
            <person name="Tanifuji G."/>
            <person name="Burki F."/>
            <person name="Gruber A."/>
            <person name="Irimia M."/>
            <person name="Maruyama S."/>
            <person name="Arias M.C."/>
            <person name="Ball S.G."/>
            <person name="Gile G.H."/>
            <person name="Hirakawa Y."/>
            <person name="Hopkins J.F."/>
            <person name="Rensing S.A."/>
            <person name="Schmutz J."/>
            <person name="Symeonidi A."/>
            <person name="Elias M."/>
            <person name="Eveleigh R.J."/>
            <person name="Herman E.K."/>
            <person name="Klute M.J."/>
            <person name="Nakayama T."/>
            <person name="Obornik M."/>
            <person name="Reyes-Prieto A."/>
            <person name="Armbrust E.V."/>
            <person name="Aves S.J."/>
            <person name="Beiko R.G."/>
            <person name="Coutinho P."/>
            <person name="Dacks J.B."/>
            <person name="Durnford D.G."/>
            <person name="Fast N.M."/>
            <person name="Green B.R."/>
            <person name="Grisdale C."/>
            <person name="Hempe F."/>
            <person name="Henrissat B."/>
            <person name="Hoppner M.P."/>
            <person name="Ishida K.-I."/>
            <person name="Kim E."/>
            <person name="Koreny L."/>
            <person name="Kroth P.G."/>
            <person name="Liu Y."/>
            <person name="Malik S.-B."/>
            <person name="Maier U.G."/>
            <person name="McRose D."/>
            <person name="Mock T."/>
            <person name="Neilson J.A."/>
            <person name="Onodera N.T."/>
            <person name="Poole A.M."/>
            <person name="Pritham E.J."/>
            <person name="Richards T.A."/>
            <person name="Rocap G."/>
            <person name="Roy S.W."/>
            <person name="Sarai C."/>
            <person name="Schaack S."/>
            <person name="Shirato S."/>
            <person name="Slamovits C.H."/>
            <person name="Spencer D.F."/>
            <person name="Suzuki S."/>
            <person name="Worden A.Z."/>
            <person name="Zauner S."/>
            <person name="Barry K."/>
            <person name="Bell C."/>
            <person name="Bharti A.K."/>
            <person name="Crow J.A."/>
            <person name="Grimwood J."/>
            <person name="Kramer R."/>
            <person name="Lindquist E."/>
            <person name="Lucas S."/>
            <person name="Salamov A."/>
            <person name="McFadden G.I."/>
            <person name="Lane C.E."/>
            <person name="Keeling P.J."/>
            <person name="Gray M.W."/>
            <person name="Grigoriev I.V."/>
            <person name="Archibald J.M."/>
        </authorList>
    </citation>
    <scope>NUCLEOTIDE SEQUENCE</scope>
    <source>
        <strain evidence="5">CCMP2712</strain>
    </source>
</reference>
<feature type="compositionally biased region" description="Polar residues" evidence="2">
    <location>
        <begin position="194"/>
        <end position="204"/>
    </location>
</feature>
<reference evidence="4" key="3">
    <citation type="submission" date="2016-03" db="UniProtKB">
        <authorList>
            <consortium name="EnsemblProtists"/>
        </authorList>
    </citation>
    <scope>IDENTIFICATION</scope>
</reference>
<dbReference type="KEGG" id="gtt:GUITHDRAFT_138840"/>
<feature type="compositionally biased region" description="Polar residues" evidence="2">
    <location>
        <begin position="413"/>
        <end position="423"/>
    </location>
</feature>
<accession>L1JAR5</accession>
<evidence type="ECO:0000313" key="5">
    <source>
        <dbReference type="Proteomes" id="UP000011087"/>
    </source>
</evidence>
<dbReference type="GeneID" id="17302363"/>
<dbReference type="EnsemblProtists" id="EKX45621">
    <property type="protein sequence ID" value="EKX45621"/>
    <property type="gene ID" value="GUITHDRAFT_138840"/>
</dbReference>
<dbReference type="PaxDb" id="55529-EKX45621"/>
<keyword evidence="1" id="KW-0175">Coiled coil</keyword>
<feature type="compositionally biased region" description="Basic and acidic residues" evidence="2">
    <location>
        <begin position="498"/>
        <end position="507"/>
    </location>
</feature>
<sequence>MLLKQHSTDVVANVDESSTPQAPALVQKDGWDFFPYYFCAETRPETRKRGGREEAGTRLCTLRHPQQSLEEQQQVDVIRRAEGDYVCVHSLCTFINAGESTSLALRNLYMQGISNFVRAIPGSVVRLSELHLCLKALVRALDRNLQDMEEEAEDLPSASQLEHVKSFHRRAKALDDLWDSLVVRGDTSVATSAVPSMLPTTSTAAGGDFPPADEGDEEEEMCFLDSSSSDPEPQDDAAAGGDLVPTGLKFLDGYERSSSANEISRMILKSPQGHGCNQVSCVVISQRVFVPVDSFIDFVSDNVEPCRNELMELIKTSRFLETVIISGASTAVIAAENLHKALKDVIQGIWKRFEEHRQVIQLNEHWDRCALEREQLSVDDAVDTCEKPSSNDSSIDRLLLNKGCLIESDSHSPEISSRASEISVQDDGRTRSSKLSIEQGRHDSGVSMLSDTCESESGEGGLFRGRSFFPVAGVWSRVSTLEQRVEEQHARISKLERKVTREARESSDSVEQDPLQERAVTRRRREHSLTSETPWQGGEAGSATDQSLLQHQLQERQAFRPSSYLSTSMSNALHALPRSIGVPQPGLSSPSGQRETGFRYFGSGRFSIFLDEFDRS</sequence>
<feature type="region of interest" description="Disordered" evidence="2">
    <location>
        <begin position="194"/>
        <end position="243"/>
    </location>
</feature>
<reference evidence="3 5" key="1">
    <citation type="journal article" date="2012" name="Nature">
        <title>Algal genomes reveal evolutionary mosaicism and the fate of nucleomorphs.</title>
        <authorList>
            <consortium name="DOE Joint Genome Institute"/>
            <person name="Curtis B.A."/>
            <person name="Tanifuji G."/>
            <person name="Burki F."/>
            <person name="Gruber A."/>
            <person name="Irimia M."/>
            <person name="Maruyama S."/>
            <person name="Arias M.C."/>
            <person name="Ball S.G."/>
            <person name="Gile G.H."/>
            <person name="Hirakawa Y."/>
            <person name="Hopkins J.F."/>
            <person name="Kuo A."/>
            <person name="Rensing S.A."/>
            <person name="Schmutz J."/>
            <person name="Symeonidi A."/>
            <person name="Elias M."/>
            <person name="Eveleigh R.J."/>
            <person name="Herman E.K."/>
            <person name="Klute M.J."/>
            <person name="Nakayama T."/>
            <person name="Obornik M."/>
            <person name="Reyes-Prieto A."/>
            <person name="Armbrust E.V."/>
            <person name="Aves S.J."/>
            <person name="Beiko R.G."/>
            <person name="Coutinho P."/>
            <person name="Dacks J.B."/>
            <person name="Durnford D.G."/>
            <person name="Fast N.M."/>
            <person name="Green B.R."/>
            <person name="Grisdale C.J."/>
            <person name="Hempel F."/>
            <person name="Henrissat B."/>
            <person name="Hoppner M.P."/>
            <person name="Ishida K."/>
            <person name="Kim E."/>
            <person name="Koreny L."/>
            <person name="Kroth P.G."/>
            <person name="Liu Y."/>
            <person name="Malik S.B."/>
            <person name="Maier U.G."/>
            <person name="McRose D."/>
            <person name="Mock T."/>
            <person name="Neilson J.A."/>
            <person name="Onodera N.T."/>
            <person name="Poole A.M."/>
            <person name="Pritham E.J."/>
            <person name="Richards T.A."/>
            <person name="Rocap G."/>
            <person name="Roy S.W."/>
            <person name="Sarai C."/>
            <person name="Schaack S."/>
            <person name="Shirato S."/>
            <person name="Slamovits C.H."/>
            <person name="Spencer D.F."/>
            <person name="Suzuki S."/>
            <person name="Worden A.Z."/>
            <person name="Zauner S."/>
            <person name="Barry K."/>
            <person name="Bell C."/>
            <person name="Bharti A.K."/>
            <person name="Crow J.A."/>
            <person name="Grimwood J."/>
            <person name="Kramer R."/>
            <person name="Lindquist E."/>
            <person name="Lucas S."/>
            <person name="Salamov A."/>
            <person name="McFadden G.I."/>
            <person name="Lane C.E."/>
            <person name="Keeling P.J."/>
            <person name="Gray M.W."/>
            <person name="Grigoriev I.V."/>
            <person name="Archibald J.M."/>
        </authorList>
    </citation>
    <scope>NUCLEOTIDE SEQUENCE</scope>
    <source>
        <strain evidence="3 5">CCMP2712</strain>
    </source>
</reference>
<feature type="compositionally biased region" description="Low complexity" evidence="2">
    <location>
        <begin position="225"/>
        <end position="239"/>
    </location>
</feature>
<feature type="compositionally biased region" description="Acidic residues" evidence="2">
    <location>
        <begin position="211"/>
        <end position="222"/>
    </location>
</feature>
<organism evidence="3">
    <name type="scientific">Guillardia theta (strain CCMP2712)</name>
    <name type="common">Cryptophyte</name>
    <dbReference type="NCBI Taxonomy" id="905079"/>
    <lineage>
        <taxon>Eukaryota</taxon>
        <taxon>Cryptophyceae</taxon>
        <taxon>Pyrenomonadales</taxon>
        <taxon>Geminigeraceae</taxon>
        <taxon>Guillardia</taxon>
    </lineage>
</organism>